<evidence type="ECO:0000313" key="2">
    <source>
        <dbReference type="Proteomes" id="UP000009226"/>
    </source>
</evidence>
<dbReference type="HOGENOM" id="CLU_1675058_0_0_9"/>
<keyword evidence="2" id="KW-1185">Reference proteome</keyword>
<organism evidence="1 2">
    <name type="scientific">Desulfotomaculum nigrificans (strain DSM 14880 / VKM B-2319 / CO-1-SRB)</name>
    <name type="common">Desulfotomaculum carboxydivorans</name>
    <dbReference type="NCBI Taxonomy" id="868595"/>
    <lineage>
        <taxon>Bacteria</taxon>
        <taxon>Bacillati</taxon>
        <taxon>Bacillota</taxon>
        <taxon>Clostridia</taxon>
        <taxon>Eubacteriales</taxon>
        <taxon>Desulfotomaculaceae</taxon>
        <taxon>Desulfotomaculum</taxon>
    </lineage>
</organism>
<dbReference type="AlphaFoldDB" id="F6B3T7"/>
<protein>
    <submittedName>
        <fullName evidence="1">Uncharacterized protein</fullName>
    </submittedName>
</protein>
<dbReference type="KEGG" id="dca:Desca_2418"/>
<proteinExistence type="predicted"/>
<sequence precursor="true">MISKKALITGVSTLVLGVSVMGAAYAFPMNNISMQSSKPQAQMQTVSMQNNGRTPGTMPVNTMNQTAAGQAGSTTGANAPSGMSQTMPNNPASMPMSQQQMSQMAQNHQSVMQNNHQMAQNHQQMVQNQQAMIQYHQTMTGSGMQQGGMAGGHMGSK</sequence>
<dbReference type="Proteomes" id="UP000009226">
    <property type="component" value="Chromosome"/>
</dbReference>
<dbReference type="RefSeq" id="WP_013810731.1">
    <property type="nucleotide sequence ID" value="NC_015565.1"/>
</dbReference>
<accession>F6B3T7</accession>
<evidence type="ECO:0000313" key="1">
    <source>
        <dbReference type="EMBL" id="AEF95246.1"/>
    </source>
</evidence>
<reference evidence="1" key="1">
    <citation type="submission" date="2011-05" db="EMBL/GenBank/DDBJ databases">
        <title>Complete sequence of Desulfotomaculum carboxydivorans CO-1-SRB.</title>
        <authorList>
            <consortium name="US DOE Joint Genome Institute"/>
            <person name="Lucas S."/>
            <person name="Han J."/>
            <person name="Lapidus A."/>
            <person name="Cheng J.-F."/>
            <person name="Goodwin L."/>
            <person name="Pitluck S."/>
            <person name="Peters L."/>
            <person name="Mikhailova N."/>
            <person name="Lu M."/>
            <person name="Han C."/>
            <person name="Tapia R."/>
            <person name="Land M."/>
            <person name="Hauser L."/>
            <person name="Kyrpides N."/>
            <person name="Ivanova N."/>
            <person name="Pagani I."/>
            <person name="Stams A."/>
            <person name="Plugge C."/>
            <person name="Muyzer G."/>
            <person name="Kuever J."/>
            <person name="Parshina S."/>
            <person name="Ivanova A."/>
            <person name="Nazina T."/>
            <person name="Woyke T."/>
        </authorList>
    </citation>
    <scope>NUCLEOTIDE SEQUENCE [LARGE SCALE GENOMIC DNA]</scope>
    <source>
        <strain evidence="1">CO-1-SRB</strain>
    </source>
</reference>
<name>F6B3T7_DESCC</name>
<dbReference type="EMBL" id="CP002736">
    <property type="protein sequence ID" value="AEF95246.1"/>
    <property type="molecule type" value="Genomic_DNA"/>
</dbReference>
<gene>
    <name evidence="1" type="ordered locus">Desca_2418</name>
</gene>